<dbReference type="SMART" id="SM00421">
    <property type="entry name" value="HTH_LUXR"/>
    <property type="match status" value="1"/>
</dbReference>
<dbReference type="InterPro" id="IPR042100">
    <property type="entry name" value="Bug_dom1"/>
</dbReference>
<keyword evidence="5" id="KW-1185">Reference proteome</keyword>
<accession>A0A1B2AGG4</accession>
<dbReference type="InterPro" id="IPR036388">
    <property type="entry name" value="WH-like_DNA-bd_sf"/>
</dbReference>
<organism evidence="4 5">
    <name type="scientific">Tsuneonella dongtanensis</name>
    <dbReference type="NCBI Taxonomy" id="692370"/>
    <lineage>
        <taxon>Bacteria</taxon>
        <taxon>Pseudomonadati</taxon>
        <taxon>Pseudomonadota</taxon>
        <taxon>Alphaproteobacteria</taxon>
        <taxon>Sphingomonadales</taxon>
        <taxon>Erythrobacteraceae</taxon>
        <taxon>Tsuneonella</taxon>
    </lineage>
</organism>
<dbReference type="AlphaFoldDB" id="A0A1B2AGG4"/>
<keyword evidence="4" id="KW-0675">Receptor</keyword>
<evidence type="ECO:0000259" key="3">
    <source>
        <dbReference type="SMART" id="SM00421"/>
    </source>
</evidence>
<dbReference type="Gene3D" id="3.40.190.150">
    <property type="entry name" value="Bordetella uptake gene, domain 1"/>
    <property type="match status" value="1"/>
</dbReference>
<keyword evidence="2" id="KW-0812">Transmembrane</keyword>
<feature type="transmembrane region" description="Helical" evidence="2">
    <location>
        <begin position="25"/>
        <end position="43"/>
    </location>
</feature>
<evidence type="ECO:0000313" key="4">
    <source>
        <dbReference type="EMBL" id="ANY21211.1"/>
    </source>
</evidence>
<dbReference type="KEGG" id="ado:A6F68_02721"/>
<reference evidence="4 5" key="1">
    <citation type="submission" date="2016-07" db="EMBL/GenBank/DDBJ databases">
        <title>Complete genome sequence of Altererythrobacter dongtanensis KCTC 22672, a type strain with esterase isolated from tidal flat.</title>
        <authorList>
            <person name="Cheng H."/>
            <person name="Wu Y.-H."/>
            <person name="Zhou P."/>
            <person name="Huo Y.-Y."/>
            <person name="Wang C.-S."/>
            <person name="Xu X.-W."/>
        </authorList>
    </citation>
    <scope>NUCLEOTIDE SEQUENCE [LARGE SCALE GENOMIC DNA]</scope>
    <source>
        <strain evidence="4 5">KCTC 22672</strain>
    </source>
</reference>
<dbReference type="InterPro" id="IPR005064">
    <property type="entry name" value="BUG"/>
</dbReference>
<feature type="domain" description="HTH luxR-type" evidence="3">
    <location>
        <begin position="418"/>
        <end position="475"/>
    </location>
</feature>
<evidence type="ECO:0000256" key="1">
    <source>
        <dbReference type="ARBA" id="ARBA00006987"/>
    </source>
</evidence>
<dbReference type="Gene3D" id="1.10.10.10">
    <property type="entry name" value="Winged helix-like DNA-binding domain superfamily/Winged helix DNA-binding domain"/>
    <property type="match status" value="1"/>
</dbReference>
<dbReference type="InterPro" id="IPR016032">
    <property type="entry name" value="Sig_transdc_resp-reg_C-effctor"/>
</dbReference>
<dbReference type="GO" id="GO:0006355">
    <property type="term" value="P:regulation of DNA-templated transcription"/>
    <property type="evidence" value="ECO:0007669"/>
    <property type="project" value="InterPro"/>
</dbReference>
<keyword evidence="2" id="KW-1133">Transmembrane helix</keyword>
<protein>
    <submittedName>
        <fullName evidence="4">Tripartite tricarboxylate transporter family receptor</fullName>
    </submittedName>
</protein>
<sequence length="481" mass="52013">MTHGGAASGGSWGKDRLSAISGRRFLTALAMMLAMLLGAPGLLAQDRMPQLEIVVPGSPGGGFDKNAQALARVLRSEGLVDKIDIRYSPGAGGLIALAQFVGEPAPDVPTIFIGGTTILGAAAQNRSVVSLDDLAPIAQLNRIGLIIVTRRDGPVDSLAELLTLMRNKTERIEWVGGSPGSKDEMLLIALAKKLGLPRERFTFIGNPGGGGVVGERLLDGHHLVAATSFEEFEAFANRDKFRILAVSSATAIPGVDAPTLRDGGIDLAMDDWKGVFASRKASPDELAQLRVLVAAALASPAWRAELVRHGWAAPAQPEAFAQIIEAGKREAEDLASYTVPNRRSDSAVREILDGPWRYFLYAISVALVLMLIALFEERKARRRKHEVLAKEQELEAIRDRTAEQASGERTEISRQLGEWGLSTAEIDIAWMILKGLQFKEIAGARGTSERTVRQQAQTIYAKSGMANRTEFAAHFLESYRF</sequence>
<gene>
    <name evidence="4" type="ORF">A6F68_02721</name>
</gene>
<dbReference type="GO" id="GO:0003677">
    <property type="term" value="F:DNA binding"/>
    <property type="evidence" value="ECO:0007669"/>
    <property type="project" value="InterPro"/>
</dbReference>
<dbReference type="EMBL" id="CP016591">
    <property type="protein sequence ID" value="ANY21211.1"/>
    <property type="molecule type" value="Genomic_DNA"/>
</dbReference>
<proteinExistence type="inferred from homology"/>
<name>A0A1B2AGG4_9SPHN</name>
<comment type="similarity">
    <text evidence="1">Belongs to the UPF0065 (bug) family.</text>
</comment>
<dbReference type="Proteomes" id="UP000092932">
    <property type="component" value="Chromosome"/>
</dbReference>
<dbReference type="PANTHER" id="PTHR42928">
    <property type="entry name" value="TRICARBOXYLATE-BINDING PROTEIN"/>
    <property type="match status" value="1"/>
</dbReference>
<dbReference type="Pfam" id="PF03401">
    <property type="entry name" value="TctC"/>
    <property type="match status" value="1"/>
</dbReference>
<dbReference type="Gene3D" id="3.40.190.10">
    <property type="entry name" value="Periplasmic binding protein-like II"/>
    <property type="match status" value="1"/>
</dbReference>
<dbReference type="InterPro" id="IPR000792">
    <property type="entry name" value="Tscrpt_reg_LuxR_C"/>
</dbReference>
<dbReference type="PANTHER" id="PTHR42928:SF3">
    <property type="entry name" value="UPF0065 PROTEIN YFLP"/>
    <property type="match status" value="1"/>
</dbReference>
<evidence type="ECO:0000313" key="5">
    <source>
        <dbReference type="Proteomes" id="UP000092932"/>
    </source>
</evidence>
<feature type="transmembrane region" description="Helical" evidence="2">
    <location>
        <begin position="358"/>
        <end position="375"/>
    </location>
</feature>
<evidence type="ECO:0000256" key="2">
    <source>
        <dbReference type="SAM" id="Phobius"/>
    </source>
</evidence>
<dbReference type="STRING" id="692370.A6F68_02721"/>
<dbReference type="SUPFAM" id="SSF53850">
    <property type="entry name" value="Periplasmic binding protein-like II"/>
    <property type="match status" value="1"/>
</dbReference>
<keyword evidence="2" id="KW-0472">Membrane</keyword>
<dbReference type="SUPFAM" id="SSF46894">
    <property type="entry name" value="C-terminal effector domain of the bipartite response regulators"/>
    <property type="match status" value="1"/>
</dbReference>